<protein>
    <submittedName>
        <fullName evidence="2">Uncharacterized protein</fullName>
    </submittedName>
</protein>
<organism evidence="2 3">
    <name type="scientific">Eleusine coracana subsp. coracana</name>
    <dbReference type="NCBI Taxonomy" id="191504"/>
    <lineage>
        <taxon>Eukaryota</taxon>
        <taxon>Viridiplantae</taxon>
        <taxon>Streptophyta</taxon>
        <taxon>Embryophyta</taxon>
        <taxon>Tracheophyta</taxon>
        <taxon>Spermatophyta</taxon>
        <taxon>Magnoliopsida</taxon>
        <taxon>Liliopsida</taxon>
        <taxon>Poales</taxon>
        <taxon>Poaceae</taxon>
        <taxon>PACMAD clade</taxon>
        <taxon>Chloridoideae</taxon>
        <taxon>Cynodonteae</taxon>
        <taxon>Eleusininae</taxon>
        <taxon>Eleusine</taxon>
    </lineage>
</organism>
<reference evidence="2" key="2">
    <citation type="submission" date="2021-12" db="EMBL/GenBank/DDBJ databases">
        <title>Resequencing data analysis of finger millet.</title>
        <authorList>
            <person name="Hatakeyama M."/>
            <person name="Aluri S."/>
            <person name="Balachadran M.T."/>
            <person name="Sivarajan S.R."/>
            <person name="Poveda L."/>
            <person name="Shimizu-Inatsugi R."/>
            <person name="Schlapbach R."/>
            <person name="Sreeman S.M."/>
            <person name="Shimizu K.K."/>
        </authorList>
    </citation>
    <scope>NUCLEOTIDE SEQUENCE</scope>
</reference>
<evidence type="ECO:0000313" key="2">
    <source>
        <dbReference type="EMBL" id="GJM95723.1"/>
    </source>
</evidence>
<evidence type="ECO:0000313" key="3">
    <source>
        <dbReference type="Proteomes" id="UP001054889"/>
    </source>
</evidence>
<proteinExistence type="predicted"/>
<evidence type="ECO:0000256" key="1">
    <source>
        <dbReference type="SAM" id="MobiDB-lite"/>
    </source>
</evidence>
<comment type="caution">
    <text evidence="2">The sequence shown here is derived from an EMBL/GenBank/DDBJ whole genome shotgun (WGS) entry which is preliminary data.</text>
</comment>
<dbReference type="EMBL" id="BQKI01000006">
    <property type="protein sequence ID" value="GJM95723.1"/>
    <property type="molecule type" value="Genomic_DNA"/>
</dbReference>
<sequence length="137" mass="15445">MKWWLLWRPGSPKKGIDSARSPWGKAGTWLGKKRDLVAVAWEDVQGLASHCSSGELELKRSHGGHGAQLEQGQRQQEEECERVSEEEEWGAGAKPWVQMPVFGRMSRPVGALAVYGRHEQLCRPRRPMGEEEDRLSG</sequence>
<dbReference type="Proteomes" id="UP001054889">
    <property type="component" value="Unassembled WGS sequence"/>
</dbReference>
<name>A0AAV5CBX0_ELECO</name>
<keyword evidence="3" id="KW-1185">Reference proteome</keyword>
<feature type="region of interest" description="Disordered" evidence="1">
    <location>
        <begin position="57"/>
        <end position="89"/>
    </location>
</feature>
<accession>A0AAV5CBX0</accession>
<reference evidence="2" key="1">
    <citation type="journal article" date="2018" name="DNA Res.">
        <title>Multiple hybrid de novo genome assembly of finger millet, an orphan allotetraploid crop.</title>
        <authorList>
            <person name="Hatakeyama M."/>
            <person name="Aluri S."/>
            <person name="Balachadran M.T."/>
            <person name="Sivarajan S.R."/>
            <person name="Patrignani A."/>
            <person name="Gruter S."/>
            <person name="Poveda L."/>
            <person name="Shimizu-Inatsugi R."/>
            <person name="Baeten J."/>
            <person name="Francoijs K.J."/>
            <person name="Nataraja K.N."/>
            <person name="Reddy Y.A.N."/>
            <person name="Phadnis S."/>
            <person name="Ravikumar R.L."/>
            <person name="Schlapbach R."/>
            <person name="Sreeman S.M."/>
            <person name="Shimizu K.K."/>
        </authorList>
    </citation>
    <scope>NUCLEOTIDE SEQUENCE</scope>
</reference>
<gene>
    <name evidence="2" type="primary">ga12500</name>
    <name evidence="2" type="ORF">PR202_ga12500</name>
</gene>
<dbReference type="AlphaFoldDB" id="A0AAV5CBX0"/>